<gene>
    <name evidence="2" type="ordered locus">Sph21_2016</name>
</gene>
<proteinExistence type="predicted"/>
<accession>F4CB09</accession>
<dbReference type="PANTHER" id="PTHR36836">
    <property type="entry name" value="COLANIC ACID BIOSYNTHESIS PROTEIN WCAK"/>
    <property type="match status" value="1"/>
</dbReference>
<reference evidence="2" key="1">
    <citation type="submission" date="2011-03" db="EMBL/GenBank/DDBJ databases">
        <title>Complete sequence of Sphingobacterium sp. 21.</title>
        <authorList>
            <consortium name="US DOE Joint Genome Institute"/>
            <person name="Lucas S."/>
            <person name="Copeland A."/>
            <person name="Lapidus A."/>
            <person name="Cheng J.-F."/>
            <person name="Goodwin L."/>
            <person name="Pitluck S."/>
            <person name="Davenport K."/>
            <person name="Detter J.C."/>
            <person name="Han C."/>
            <person name="Tapia R."/>
            <person name="Land M."/>
            <person name="Hauser L."/>
            <person name="Kyrpides N."/>
            <person name="Ivanova N."/>
            <person name="Ovchinnikova G."/>
            <person name="Pagani I."/>
            <person name="Siebers A.K."/>
            <person name="Allgaier M."/>
            <person name="Thelen M.P."/>
            <person name="Hugenholtz P."/>
            <person name="Woyke T."/>
        </authorList>
    </citation>
    <scope>NUCLEOTIDE SEQUENCE</scope>
    <source>
        <strain evidence="2">21</strain>
    </source>
</reference>
<name>F4CB09_SPHS2</name>
<dbReference type="KEGG" id="shg:Sph21_2016"/>
<evidence type="ECO:0000259" key="1">
    <source>
        <dbReference type="Pfam" id="PF04230"/>
    </source>
</evidence>
<feature type="domain" description="Polysaccharide pyruvyl transferase" evidence="1">
    <location>
        <begin position="15"/>
        <end position="314"/>
    </location>
</feature>
<dbReference type="PATRIC" id="fig|743722.3.peg.2152"/>
<protein>
    <recommendedName>
        <fullName evidence="1">Polysaccharide pyruvyl transferase domain-containing protein</fullName>
    </recommendedName>
</protein>
<organism evidence="2">
    <name type="scientific">Sphingobacterium sp. (strain 21)</name>
    <dbReference type="NCBI Taxonomy" id="743722"/>
    <lineage>
        <taxon>Bacteria</taxon>
        <taxon>Pseudomonadati</taxon>
        <taxon>Bacteroidota</taxon>
        <taxon>Sphingobacteriia</taxon>
        <taxon>Sphingobacteriales</taxon>
        <taxon>Sphingobacteriaceae</taxon>
        <taxon>Sphingobacterium</taxon>
    </lineage>
</organism>
<dbReference type="EMBL" id="CP002584">
    <property type="protein sequence ID" value="ADZ78576.1"/>
    <property type="molecule type" value="Genomic_DNA"/>
</dbReference>
<dbReference type="AlphaFoldDB" id="F4CB09"/>
<dbReference type="InterPro" id="IPR007345">
    <property type="entry name" value="Polysacch_pyruvyl_Trfase"/>
</dbReference>
<evidence type="ECO:0000313" key="2">
    <source>
        <dbReference type="EMBL" id="ADZ78576.1"/>
    </source>
</evidence>
<sequence>MSQLIIELRGVEFHNKGAELMLHAILDKVRQTAPDTIFVMETRESAPIHKQRELGIYTKMNGKKFGINAAAWGRVLPKSIRRNMGFVLEREINTIMDGSGFAFGDFWGPKKAGDRLADHIIKWKKEGKKVILLPQAFGAFTDPKLRNKMQVILDHADLVFARDKYSYEYLHGLEGKKTNIGLRPDFTNLIKGKLPDYFDLNKCEVAIIPNNKLLESSVFSNRSEYIDFLKDVCTLIKKQGKLPFFLIHEGVKDLRLAEEVKEMLSFDVPILKEDNPLYVKGIIGKVHAVITSRFHGLVSALAQAVPCLCVGWSHKYLALMEDYDYSEGLLQDDELKNSAMLERKINMILAEISASDIRRKLEKNGEQQKVLAGEMWDLVFKTIN</sequence>
<dbReference type="Pfam" id="PF04230">
    <property type="entry name" value="PS_pyruv_trans"/>
    <property type="match status" value="1"/>
</dbReference>
<dbReference type="STRING" id="743722.Sph21_2016"/>
<dbReference type="PANTHER" id="PTHR36836:SF1">
    <property type="entry name" value="COLANIC ACID BIOSYNTHESIS PROTEIN WCAK"/>
    <property type="match status" value="1"/>
</dbReference>
<dbReference type="HOGENOM" id="CLU_039510_1_0_10"/>
<dbReference type="eggNOG" id="COG2327">
    <property type="taxonomic scope" value="Bacteria"/>
</dbReference>